<feature type="region of interest" description="Disordered" evidence="1">
    <location>
        <begin position="1"/>
        <end position="37"/>
    </location>
</feature>
<sequence>MSAHHHIQPPATTPDDDADLARWDDDGAPPAQPQPSPAAWLRVGAELGDRLVVLSGRQDLIVTCRPGTRSGAPAAYFPMLGEVEFDAELFAPLQPHEVHPRIPGDEDRYPAAWGVFVHEAAHATHTVWRQPPDAEPRVVEAALLLEESRAEGAHLTRRPMDRTYLRTSARTLVMPDIANPRVAGIEHAATVAALILGRRDVGILDAGETRAVATLCKKVLGANLLATLTGIWTAAHQCADHDAATMLTHAQDWCDALDTALPSRPVPENLADLLSGAVGVVMDRMAANDLADRTAQAAADSALARRAERQAKGRAQQAEQRRKAAATAKSVFTPRGTTVSPDGTPAPYYSPVTGTRRPTTAEQRAAASLSRALRAAAYRERTEERTTSPTPPGRLNMGRALARDAQRAAGAVPTAEPFTHTRRHNSPTPPLRVAIAVDVSGSMSAACGPVASAAWIVARAAALTGPDSRTATIAYDQYLTALTRPTHRPPERVVQFDANGRAHNLADAIDALDHGLDLSRPGTGRLLVIVTDAQYTPNETANAVTRINRLTTAGCAALQLTLTDESRHLPGTTLLHLPRPSSTPAAIAQAATDAIRRTR</sequence>
<proteinExistence type="predicted"/>
<accession>A0ABN2WIX2</accession>
<gene>
    <name evidence="2" type="ORF">GCM10009759_17710</name>
</gene>
<name>A0ABN2WIX2_9ACTN</name>
<evidence type="ECO:0000313" key="3">
    <source>
        <dbReference type="Proteomes" id="UP001500897"/>
    </source>
</evidence>
<feature type="region of interest" description="Disordered" evidence="1">
    <location>
        <begin position="307"/>
        <end position="359"/>
    </location>
</feature>
<dbReference type="RefSeq" id="WP_344551374.1">
    <property type="nucleotide sequence ID" value="NZ_BAAANS010000009.1"/>
</dbReference>
<protein>
    <recommendedName>
        <fullName evidence="4">VWA domain containing CoxE-like protein</fullName>
    </recommendedName>
</protein>
<dbReference type="Pfam" id="PF05762">
    <property type="entry name" value="VWA_CoxE"/>
    <property type="match status" value="1"/>
</dbReference>
<evidence type="ECO:0008006" key="4">
    <source>
        <dbReference type="Google" id="ProtNLM"/>
    </source>
</evidence>
<feature type="compositionally biased region" description="Basic and acidic residues" evidence="1">
    <location>
        <begin position="377"/>
        <end position="386"/>
    </location>
</feature>
<dbReference type="InterPro" id="IPR008912">
    <property type="entry name" value="Uncharacterised_CoxE"/>
</dbReference>
<evidence type="ECO:0000256" key="1">
    <source>
        <dbReference type="SAM" id="MobiDB-lite"/>
    </source>
</evidence>
<evidence type="ECO:0000313" key="2">
    <source>
        <dbReference type="EMBL" id="GAA2092214.1"/>
    </source>
</evidence>
<keyword evidence="3" id="KW-1185">Reference proteome</keyword>
<reference evidence="2 3" key="1">
    <citation type="journal article" date="2019" name="Int. J. Syst. Evol. Microbiol.">
        <title>The Global Catalogue of Microorganisms (GCM) 10K type strain sequencing project: providing services to taxonomists for standard genome sequencing and annotation.</title>
        <authorList>
            <consortium name="The Broad Institute Genomics Platform"/>
            <consortium name="The Broad Institute Genome Sequencing Center for Infectious Disease"/>
            <person name="Wu L."/>
            <person name="Ma J."/>
        </authorList>
    </citation>
    <scope>NUCLEOTIDE SEQUENCE [LARGE SCALE GENOMIC DNA]</scope>
    <source>
        <strain evidence="2 3">JCM 14559</strain>
    </source>
</reference>
<organism evidence="2 3">
    <name type="scientific">Kitasatospora saccharophila</name>
    <dbReference type="NCBI Taxonomy" id="407973"/>
    <lineage>
        <taxon>Bacteria</taxon>
        <taxon>Bacillati</taxon>
        <taxon>Actinomycetota</taxon>
        <taxon>Actinomycetes</taxon>
        <taxon>Kitasatosporales</taxon>
        <taxon>Streptomycetaceae</taxon>
        <taxon>Kitasatospora</taxon>
    </lineage>
</organism>
<dbReference type="InterPro" id="IPR036465">
    <property type="entry name" value="vWFA_dom_sf"/>
</dbReference>
<dbReference type="EMBL" id="BAAANS010000009">
    <property type="protein sequence ID" value="GAA2092214.1"/>
    <property type="molecule type" value="Genomic_DNA"/>
</dbReference>
<dbReference type="Proteomes" id="UP001500897">
    <property type="component" value="Unassembled WGS sequence"/>
</dbReference>
<dbReference type="SUPFAM" id="SSF53300">
    <property type="entry name" value="vWA-like"/>
    <property type="match status" value="1"/>
</dbReference>
<feature type="region of interest" description="Disordered" evidence="1">
    <location>
        <begin position="377"/>
        <end position="396"/>
    </location>
</feature>
<dbReference type="Gene3D" id="3.40.50.410">
    <property type="entry name" value="von Willebrand factor, type A domain"/>
    <property type="match status" value="1"/>
</dbReference>
<comment type="caution">
    <text evidence="2">The sequence shown here is derived from an EMBL/GenBank/DDBJ whole genome shotgun (WGS) entry which is preliminary data.</text>
</comment>